<dbReference type="STRING" id="624147.SAMN04487970_11051"/>
<dbReference type="Proteomes" id="UP000198601">
    <property type="component" value="Unassembled WGS sequence"/>
</dbReference>
<proteinExistence type="predicted"/>
<evidence type="ECO:0000259" key="3">
    <source>
        <dbReference type="Pfam" id="PF10145"/>
    </source>
</evidence>
<accession>A0A1G4U2Q1</accession>
<dbReference type="NCBIfam" id="TIGR01760">
    <property type="entry name" value="tape_meas_TP901"/>
    <property type="match status" value="1"/>
</dbReference>
<dbReference type="EMBL" id="FMTT01000105">
    <property type="protein sequence ID" value="SCW87894.1"/>
    <property type="molecule type" value="Genomic_DNA"/>
</dbReference>
<protein>
    <submittedName>
        <fullName evidence="4">Phage tail tape measure protein, TP901 family, core region</fullName>
    </submittedName>
</protein>
<dbReference type="Pfam" id="PF10145">
    <property type="entry name" value="PhageMin_Tail"/>
    <property type="match status" value="1"/>
</dbReference>
<dbReference type="PANTHER" id="PTHR37813:SF1">
    <property type="entry name" value="FELS-2 PROPHAGE PROTEIN"/>
    <property type="match status" value="1"/>
</dbReference>
<reference evidence="5" key="1">
    <citation type="submission" date="2016-10" db="EMBL/GenBank/DDBJ databases">
        <authorList>
            <person name="Varghese N."/>
            <person name="Submissions S."/>
        </authorList>
    </citation>
    <scope>NUCLEOTIDE SEQUENCE [LARGE SCALE GENOMIC DNA]</scope>
    <source>
        <strain evidence="5">CGMCC 1.8946</strain>
    </source>
</reference>
<name>A0A1G4U2Q1_9BACL</name>
<feature type="region of interest" description="Disordered" evidence="2">
    <location>
        <begin position="529"/>
        <end position="555"/>
    </location>
</feature>
<keyword evidence="1" id="KW-1188">Viral release from host cell</keyword>
<feature type="domain" description="Phage tail tape measure protein" evidence="3">
    <location>
        <begin position="12"/>
        <end position="138"/>
    </location>
</feature>
<dbReference type="InterPro" id="IPR010090">
    <property type="entry name" value="Phage_tape_meas"/>
</dbReference>
<gene>
    <name evidence="4" type="ORF">SAMN04487970_11051</name>
</gene>
<evidence type="ECO:0000256" key="2">
    <source>
        <dbReference type="SAM" id="MobiDB-lite"/>
    </source>
</evidence>
<evidence type="ECO:0000313" key="5">
    <source>
        <dbReference type="Proteomes" id="UP000198601"/>
    </source>
</evidence>
<evidence type="ECO:0000313" key="4">
    <source>
        <dbReference type="EMBL" id="SCW87894.1"/>
    </source>
</evidence>
<dbReference type="PANTHER" id="PTHR37813">
    <property type="entry name" value="FELS-2 PROPHAGE PROTEIN"/>
    <property type="match status" value="1"/>
</dbReference>
<feature type="non-terminal residue" evidence="4">
    <location>
        <position position="555"/>
    </location>
</feature>
<organism evidence="4 5">
    <name type="scientific">Paenibacillus tianmuensis</name>
    <dbReference type="NCBI Taxonomy" id="624147"/>
    <lineage>
        <taxon>Bacteria</taxon>
        <taxon>Bacillati</taxon>
        <taxon>Bacillota</taxon>
        <taxon>Bacilli</taxon>
        <taxon>Bacillales</taxon>
        <taxon>Paenibacillaceae</taxon>
        <taxon>Paenibacillus</taxon>
    </lineage>
</organism>
<feature type="non-terminal residue" evidence="4">
    <location>
        <position position="1"/>
    </location>
</feature>
<feature type="region of interest" description="Disordered" evidence="2">
    <location>
        <begin position="366"/>
        <end position="403"/>
    </location>
</feature>
<keyword evidence="5" id="KW-1185">Reference proteome</keyword>
<dbReference type="AlphaFoldDB" id="A0A1G4U2Q1"/>
<sequence length="555" mass="57436">KSSSAGRSAYNFARMAEDARITGDVSAMEKFADNAFRVINVTHASTEGLGETFKYAMPVVKNLGWNETDMLMSSAMGAIHGMEGSMAGTHIKDFAERINPYKFLGTRGGAKQLSAMNDAGLLDGVEYNKKGKIIGFKNAALLKDKDSLKSYVDMVGVLTQKHKEFIAAGKSELEWAAKMNHIFGEQGQDFAIISSHQETFDKLMKSKDSQKGLHKQIDEIRESYKGQAHILHSKIENLTTSIGNHLLPEITKLISAISPGVTTATKWIDAHRDEVVMAGKVVAAFGTFMLALGAAKLAFGTIGTLLTGPLKTGINTVAKMLEALGAKKAADKLKDTLPSKSIQANVVNVYGKAINNLGGGGGSGGGTFVGTGGGRSGNGGGRPGTGGELPPRSSTHGGGRGGGGFGKVLSWGKGVLGRGGAVVIPATLAMGAWDVMSAPEGKKVETAAKTSGTIIGGWAGAEAGAATGAGIGTMLGGPAGAAVGGLIGGVIGGAAGASIANSITNSIFGSAKRAKETLLQEQSDQAEMAASSQYKEKEKNWNEATSRVNWWKVDT</sequence>
<feature type="compositionally biased region" description="Gly residues" evidence="2">
    <location>
        <begin position="366"/>
        <end position="387"/>
    </location>
</feature>
<evidence type="ECO:0000256" key="1">
    <source>
        <dbReference type="ARBA" id="ARBA00022612"/>
    </source>
</evidence>